<sequence length="476" mass="48282">MTEVAVAEPSAARQGRQLWLTLLALSTAGMVVSVQQTVVIPLLPRLMVTLGVPVAEVTWVFTASLLAGAVATPLLSRLGDMYGKKRMILFTVGLLVVGSVICALSGSLAVLIAGRALQGASAALIPLAIGMIRDSFPRTRVMTAIGVVSATMGVGGNLGMIVTGLIADRTPSHHPVFWITAALAAAALVLIALSAHDTGARAGGRPDFVGAVLLSLWLVCLLLAISQGNDWGWGSGRIVALFAGAAALCAVWVFSQLRIRAPMVRLHLLAGRRSLPANLASLLLGFAMFGSFTLISSFVQTPSSAGYGFGGSVLDVGVYALPSTLTMLVSSFMSGRLSARLGPARSLALGAALCAAGFGWFTIFNASVLDLIGANALQGLGFGIAYAALGALAVQHVPMDQSGIASGINSLVRSIGGSVSGAATAALLTSITIAGTALPSRDAYVLSFAIVTVSALASAGVALVSGMMARGVSEVG</sequence>
<dbReference type="PANTHER" id="PTHR23501">
    <property type="entry name" value="MAJOR FACILITATOR SUPERFAMILY"/>
    <property type="match status" value="1"/>
</dbReference>
<feature type="transmembrane region" description="Helical" evidence="5">
    <location>
        <begin position="178"/>
        <end position="196"/>
    </location>
</feature>
<feature type="transmembrane region" description="Helical" evidence="5">
    <location>
        <begin position="316"/>
        <end position="335"/>
    </location>
</feature>
<dbReference type="GO" id="GO:0022857">
    <property type="term" value="F:transmembrane transporter activity"/>
    <property type="evidence" value="ECO:0007669"/>
    <property type="project" value="InterPro"/>
</dbReference>
<accession>D2BCA3</accession>
<dbReference type="KEGG" id="sro:Sros_7243"/>
<dbReference type="GO" id="GO:0005886">
    <property type="term" value="C:plasma membrane"/>
    <property type="evidence" value="ECO:0007669"/>
    <property type="project" value="UniProtKB-SubCell"/>
</dbReference>
<feature type="transmembrane region" description="Helical" evidence="5">
    <location>
        <begin position="208"/>
        <end position="225"/>
    </location>
</feature>
<dbReference type="InterPro" id="IPR020846">
    <property type="entry name" value="MFS_dom"/>
</dbReference>
<feature type="transmembrane region" description="Helical" evidence="5">
    <location>
        <begin position="144"/>
        <end position="166"/>
    </location>
</feature>
<keyword evidence="8" id="KW-1185">Reference proteome</keyword>
<dbReference type="PROSITE" id="PS50850">
    <property type="entry name" value="MFS"/>
    <property type="match status" value="1"/>
</dbReference>
<feature type="transmembrane region" description="Helical" evidence="5">
    <location>
        <begin position="347"/>
        <end position="366"/>
    </location>
</feature>
<feature type="transmembrane region" description="Helical" evidence="5">
    <location>
        <begin position="112"/>
        <end position="132"/>
    </location>
</feature>
<dbReference type="eggNOG" id="COG0477">
    <property type="taxonomic scope" value="Bacteria"/>
</dbReference>
<dbReference type="InterPro" id="IPR011701">
    <property type="entry name" value="MFS"/>
</dbReference>
<dbReference type="Gene3D" id="1.20.1250.20">
    <property type="entry name" value="MFS general substrate transporter like domains"/>
    <property type="match status" value="1"/>
</dbReference>
<evidence type="ECO:0000256" key="2">
    <source>
        <dbReference type="ARBA" id="ARBA00022692"/>
    </source>
</evidence>
<feature type="transmembrane region" description="Helical" evidence="5">
    <location>
        <begin position="372"/>
        <end position="394"/>
    </location>
</feature>
<gene>
    <name evidence="7" type="ordered locus">Sros_7243</name>
</gene>
<dbReference type="RefSeq" id="WP_012893662.1">
    <property type="nucleotide sequence ID" value="NC_013595.1"/>
</dbReference>
<keyword evidence="2 5" id="KW-0812">Transmembrane</keyword>
<feature type="transmembrane region" description="Helical" evidence="5">
    <location>
        <begin position="444"/>
        <end position="464"/>
    </location>
</feature>
<dbReference type="EMBL" id="CP001814">
    <property type="protein sequence ID" value="ACZ89932.1"/>
    <property type="molecule type" value="Genomic_DNA"/>
</dbReference>
<feature type="transmembrane region" description="Helical" evidence="5">
    <location>
        <begin position="87"/>
        <end position="106"/>
    </location>
</feature>
<dbReference type="Pfam" id="PF07690">
    <property type="entry name" value="MFS_1"/>
    <property type="match status" value="1"/>
</dbReference>
<dbReference type="STRING" id="479432.Sros_7243"/>
<dbReference type="InterPro" id="IPR036259">
    <property type="entry name" value="MFS_trans_sf"/>
</dbReference>
<feature type="transmembrane region" description="Helical" evidence="5">
    <location>
        <begin position="275"/>
        <end position="296"/>
    </location>
</feature>
<dbReference type="PRINTS" id="PR01036">
    <property type="entry name" value="TCRTETB"/>
</dbReference>
<evidence type="ECO:0000256" key="4">
    <source>
        <dbReference type="ARBA" id="ARBA00023136"/>
    </source>
</evidence>
<evidence type="ECO:0000256" key="3">
    <source>
        <dbReference type="ARBA" id="ARBA00022989"/>
    </source>
</evidence>
<evidence type="ECO:0000256" key="5">
    <source>
        <dbReference type="SAM" id="Phobius"/>
    </source>
</evidence>
<dbReference type="HOGENOM" id="CLU_000960_28_3_11"/>
<reference evidence="7 8" key="1">
    <citation type="journal article" date="2010" name="Stand. Genomic Sci.">
        <title>Complete genome sequence of Streptosporangium roseum type strain (NI 9100).</title>
        <authorList>
            <person name="Nolan M."/>
            <person name="Sikorski J."/>
            <person name="Jando M."/>
            <person name="Lucas S."/>
            <person name="Lapidus A."/>
            <person name="Glavina Del Rio T."/>
            <person name="Chen F."/>
            <person name="Tice H."/>
            <person name="Pitluck S."/>
            <person name="Cheng J.F."/>
            <person name="Chertkov O."/>
            <person name="Sims D."/>
            <person name="Meincke L."/>
            <person name="Brettin T."/>
            <person name="Han C."/>
            <person name="Detter J.C."/>
            <person name="Bruce D."/>
            <person name="Goodwin L."/>
            <person name="Land M."/>
            <person name="Hauser L."/>
            <person name="Chang Y.J."/>
            <person name="Jeffries C.D."/>
            <person name="Ivanova N."/>
            <person name="Mavromatis K."/>
            <person name="Mikhailova N."/>
            <person name="Chen A."/>
            <person name="Palaniappan K."/>
            <person name="Chain P."/>
            <person name="Rohde M."/>
            <person name="Goker M."/>
            <person name="Bristow J."/>
            <person name="Eisen J.A."/>
            <person name="Markowitz V."/>
            <person name="Hugenholtz P."/>
            <person name="Kyrpides N.C."/>
            <person name="Klenk H.P."/>
        </authorList>
    </citation>
    <scope>NUCLEOTIDE SEQUENCE [LARGE SCALE GENOMIC DNA]</scope>
    <source>
        <strain evidence="8">ATCC 12428 / DSM 43021 / JCM 3005 / NI 9100</strain>
    </source>
</reference>
<dbReference type="Proteomes" id="UP000002029">
    <property type="component" value="Chromosome"/>
</dbReference>
<name>D2BCA3_STRRD</name>
<feature type="transmembrane region" description="Helical" evidence="5">
    <location>
        <begin position="231"/>
        <end position="254"/>
    </location>
</feature>
<keyword evidence="4 5" id="KW-0472">Membrane</keyword>
<proteinExistence type="predicted"/>
<feature type="transmembrane region" description="Helical" evidence="5">
    <location>
        <begin position="57"/>
        <end position="75"/>
    </location>
</feature>
<evidence type="ECO:0000256" key="1">
    <source>
        <dbReference type="ARBA" id="ARBA00004651"/>
    </source>
</evidence>
<feature type="transmembrane region" description="Helical" evidence="5">
    <location>
        <begin position="18"/>
        <end position="37"/>
    </location>
</feature>
<feature type="domain" description="Major facilitator superfamily (MFS) profile" evidence="6">
    <location>
        <begin position="21"/>
        <end position="470"/>
    </location>
</feature>
<comment type="subcellular location">
    <subcellularLocation>
        <location evidence="1">Cell membrane</location>
        <topology evidence="1">Multi-pass membrane protein</topology>
    </subcellularLocation>
</comment>
<protein>
    <submittedName>
        <fullName evidence="7">Transmembrane efflux protein</fullName>
    </submittedName>
</protein>
<dbReference type="AlphaFoldDB" id="D2BCA3"/>
<dbReference type="PANTHER" id="PTHR23501:SF197">
    <property type="entry name" value="COMD"/>
    <property type="match status" value="1"/>
</dbReference>
<organism evidence="7 8">
    <name type="scientific">Streptosporangium roseum (strain ATCC 12428 / DSM 43021 / JCM 3005 / KCTC 9067 / NCIMB 10171 / NRRL 2505 / NI 9100)</name>
    <dbReference type="NCBI Taxonomy" id="479432"/>
    <lineage>
        <taxon>Bacteria</taxon>
        <taxon>Bacillati</taxon>
        <taxon>Actinomycetota</taxon>
        <taxon>Actinomycetes</taxon>
        <taxon>Streptosporangiales</taxon>
        <taxon>Streptosporangiaceae</taxon>
        <taxon>Streptosporangium</taxon>
    </lineage>
</organism>
<keyword evidence="3 5" id="KW-1133">Transmembrane helix</keyword>
<feature type="transmembrane region" description="Helical" evidence="5">
    <location>
        <begin position="415"/>
        <end position="438"/>
    </location>
</feature>
<dbReference type="SUPFAM" id="SSF103473">
    <property type="entry name" value="MFS general substrate transporter"/>
    <property type="match status" value="1"/>
</dbReference>
<evidence type="ECO:0000259" key="6">
    <source>
        <dbReference type="PROSITE" id="PS50850"/>
    </source>
</evidence>
<evidence type="ECO:0000313" key="7">
    <source>
        <dbReference type="EMBL" id="ACZ89932.1"/>
    </source>
</evidence>
<evidence type="ECO:0000313" key="8">
    <source>
        <dbReference type="Proteomes" id="UP000002029"/>
    </source>
</evidence>